<feature type="compositionally biased region" description="Polar residues" evidence="1">
    <location>
        <begin position="102"/>
        <end position="116"/>
    </location>
</feature>
<dbReference type="EMBL" id="JAPDRK010000024">
    <property type="protein sequence ID" value="KAJ9602750.1"/>
    <property type="molecule type" value="Genomic_DNA"/>
</dbReference>
<organism evidence="3 4">
    <name type="scientific">Cladophialophora chaetospira</name>
    <dbReference type="NCBI Taxonomy" id="386627"/>
    <lineage>
        <taxon>Eukaryota</taxon>
        <taxon>Fungi</taxon>
        <taxon>Dikarya</taxon>
        <taxon>Ascomycota</taxon>
        <taxon>Pezizomycotina</taxon>
        <taxon>Eurotiomycetes</taxon>
        <taxon>Chaetothyriomycetidae</taxon>
        <taxon>Chaetothyriales</taxon>
        <taxon>Herpotrichiellaceae</taxon>
        <taxon>Cladophialophora</taxon>
    </lineage>
</organism>
<dbReference type="SUPFAM" id="SSF54236">
    <property type="entry name" value="Ubiquitin-like"/>
    <property type="match status" value="1"/>
</dbReference>
<feature type="domain" description="Ubiquitin-like" evidence="2">
    <location>
        <begin position="130"/>
        <end position="205"/>
    </location>
</feature>
<dbReference type="Proteomes" id="UP001172673">
    <property type="component" value="Unassembled WGS sequence"/>
</dbReference>
<gene>
    <name evidence="3" type="ORF">H2200_012530</name>
</gene>
<comment type="caution">
    <text evidence="3">The sequence shown here is derived from an EMBL/GenBank/DDBJ whole genome shotgun (WGS) entry which is preliminary data.</text>
</comment>
<dbReference type="CDD" id="cd17039">
    <property type="entry name" value="Ubl_ubiquitin_like"/>
    <property type="match status" value="1"/>
</dbReference>
<reference evidence="3" key="1">
    <citation type="submission" date="2022-10" db="EMBL/GenBank/DDBJ databases">
        <title>Culturing micro-colonial fungi from biological soil crusts in the Mojave desert and describing Neophaeococcomyces mojavensis, and introducing the new genera and species Taxawa tesnikishii.</title>
        <authorList>
            <person name="Kurbessoian T."/>
            <person name="Stajich J.E."/>
        </authorList>
    </citation>
    <scope>NUCLEOTIDE SEQUENCE</scope>
    <source>
        <strain evidence="3">TK_41</strain>
    </source>
</reference>
<name>A0AA39CC30_9EURO</name>
<evidence type="ECO:0000313" key="3">
    <source>
        <dbReference type="EMBL" id="KAJ9602750.1"/>
    </source>
</evidence>
<feature type="region of interest" description="Disordered" evidence="1">
    <location>
        <begin position="102"/>
        <end position="122"/>
    </location>
</feature>
<dbReference type="AlphaFoldDB" id="A0AA39CC30"/>
<dbReference type="Gene3D" id="3.10.20.90">
    <property type="entry name" value="Phosphatidylinositol 3-kinase Catalytic Subunit, Chain A, domain 1"/>
    <property type="match status" value="1"/>
</dbReference>
<proteinExistence type="predicted"/>
<evidence type="ECO:0000259" key="2">
    <source>
        <dbReference type="PROSITE" id="PS50053"/>
    </source>
</evidence>
<evidence type="ECO:0000313" key="4">
    <source>
        <dbReference type="Proteomes" id="UP001172673"/>
    </source>
</evidence>
<keyword evidence="4" id="KW-1185">Reference proteome</keyword>
<dbReference type="InterPro" id="IPR029071">
    <property type="entry name" value="Ubiquitin-like_domsf"/>
</dbReference>
<dbReference type="PROSITE" id="PS50053">
    <property type="entry name" value="UBIQUITIN_2"/>
    <property type="match status" value="1"/>
</dbReference>
<accession>A0AA39CC30</accession>
<dbReference type="InterPro" id="IPR000626">
    <property type="entry name" value="Ubiquitin-like_dom"/>
</dbReference>
<evidence type="ECO:0000256" key="1">
    <source>
        <dbReference type="SAM" id="MobiDB-lite"/>
    </source>
</evidence>
<dbReference type="Pfam" id="PF00240">
    <property type="entry name" value="ubiquitin"/>
    <property type="match status" value="1"/>
</dbReference>
<protein>
    <recommendedName>
        <fullName evidence="2">Ubiquitin-like domain-containing protein</fullName>
    </recommendedName>
</protein>
<sequence>MAETFDSIKVVNQDGTHELDVRNVPRVQRLELFKSRVAVELSQAERKYVNPADLDLFVFSEKMEDGDRTLADYGLKDEQPTDLLRATQGAIVTRIDHFNGARNRTQSSAPSNNTEANLPPYPGLPGKTLDNVFVKLDHRTITLHGLTTNSTIQDLYDKLKEETKISQANTGLIFGSKTLKTSLTFQDVGIGNDSTIFVFDKLPGGC</sequence>